<dbReference type="Proteomes" id="UP000653305">
    <property type="component" value="Unassembled WGS sequence"/>
</dbReference>
<evidence type="ECO:0000259" key="12">
    <source>
        <dbReference type="Pfam" id="PF23559"/>
    </source>
</evidence>
<dbReference type="SUPFAM" id="SSF52058">
    <property type="entry name" value="L domain-like"/>
    <property type="match status" value="1"/>
</dbReference>
<evidence type="ECO:0000256" key="8">
    <source>
        <dbReference type="ARBA" id="ARBA00022741"/>
    </source>
</evidence>
<evidence type="ECO:0000256" key="2">
    <source>
        <dbReference type="ARBA" id="ARBA00004496"/>
    </source>
</evidence>
<keyword evidence="9" id="KW-0611">Plant defense</keyword>
<gene>
    <name evidence="13" type="ORF">PHJA_000421600</name>
</gene>
<dbReference type="PANTHER" id="PTHR23155:SF1152">
    <property type="entry name" value="AAA+ ATPASE DOMAIN-CONTAINING PROTEIN"/>
    <property type="match status" value="1"/>
</dbReference>
<comment type="similarity">
    <text evidence="3">Belongs to the disease resistance NB-LRR family.</text>
</comment>
<dbReference type="InterPro" id="IPR032675">
    <property type="entry name" value="LRR_dom_sf"/>
</dbReference>
<dbReference type="Gene3D" id="3.40.50.300">
    <property type="entry name" value="P-loop containing nucleotide triphosphate hydrolases"/>
    <property type="match status" value="1"/>
</dbReference>
<keyword evidence="5" id="KW-0433">Leucine-rich repeat</keyword>
<dbReference type="InterPro" id="IPR058922">
    <property type="entry name" value="WHD_DRP"/>
</dbReference>
<dbReference type="GO" id="GO:0009626">
    <property type="term" value="P:plant-type hypersensitive response"/>
    <property type="evidence" value="ECO:0007669"/>
    <property type="project" value="UniProtKB-KW"/>
</dbReference>
<dbReference type="AlphaFoldDB" id="A0A830BFU8"/>
<keyword evidence="6" id="KW-0381">Hypersensitive response</keyword>
<evidence type="ECO:0000259" key="11">
    <source>
        <dbReference type="Pfam" id="PF00931"/>
    </source>
</evidence>
<sequence length="713" mass="82004">MVGFDDVLTEVMDKLTNGQRPDRQIISIVGMGGMGKTTLARNIYANQLIKQHFHIFAWATISQDYNIEDILSEILLCLAPKESFSGKTLDELGMILYKTLSGRKYLIVMDDMWSIEAWCNVKRFFPDNSNGSRIMVTTRLSNMAPELIDSRFEMSFLDEDKSWSLLCKTVFGEESCPLELEELGKKIAMNCKGLPLSIVVIGGFLAKSQRAQEYWEYIAKNLNSIVNLEDDERCLKVLHMSYKQLPVYLKPCFLYLGVFPEDAEIHVSTLVKLWVAEGFLKPISGKSMEVVAREYLDDLISRNLVLVKKFGSAGDKRLCTIHDLLRDLCLREAQKQRFYNVIKLDEIPIDTSNHRRILFPQSTPRHSFVIPNPEARALLSASHTRSLNPRLLRVFKAVGPLPLQYLDSLPKLVNSSYLGIRVNLPAITSNHLSSLHLLWNLQTLIAEGLAAIAPSEIWNMSQLRHVKFWKLELPDPPCGDDHIVLGYLQTLSTVKNFKCSQEVVRRIPNIKKLRVYINEDSRLDNLKLLHKLESLYCIFDYGEERRRREFLLTFPSRLMKLTLTGSRLQWYGNVMRKIGLLPHLQVLKLRSWSFVGREWITVQGQFRSLTFLLIEECLDLEYWTTTETHFPRLKHLVLRYLNKLKEIPLEIGEIDTLRSIELEYCSDSAVVSANKILKEQEELGNVGLQVRVRVQPWEKLGEPCSSPALGEAW</sequence>
<dbReference type="Gene3D" id="1.10.8.430">
    <property type="entry name" value="Helical domain of apoptotic protease-activating factors"/>
    <property type="match status" value="1"/>
</dbReference>
<keyword evidence="4" id="KW-0963">Cytoplasm</keyword>
<dbReference type="Gene3D" id="3.80.10.10">
    <property type="entry name" value="Ribonuclease Inhibitor"/>
    <property type="match status" value="1"/>
</dbReference>
<dbReference type="InterPro" id="IPR042197">
    <property type="entry name" value="Apaf_helical"/>
</dbReference>
<proteinExistence type="inferred from homology"/>
<dbReference type="FunFam" id="1.10.10.10:FF:000322">
    <property type="entry name" value="Probable disease resistance protein At1g63360"/>
    <property type="match status" value="1"/>
</dbReference>
<evidence type="ECO:0000256" key="7">
    <source>
        <dbReference type="ARBA" id="ARBA00022737"/>
    </source>
</evidence>
<dbReference type="InterPro" id="IPR044974">
    <property type="entry name" value="Disease_R_plants"/>
</dbReference>
<evidence type="ECO:0000256" key="1">
    <source>
        <dbReference type="ARBA" id="ARBA00002074"/>
    </source>
</evidence>
<dbReference type="GO" id="GO:0043531">
    <property type="term" value="F:ADP binding"/>
    <property type="evidence" value="ECO:0007669"/>
    <property type="project" value="InterPro"/>
</dbReference>
<dbReference type="GO" id="GO:0005524">
    <property type="term" value="F:ATP binding"/>
    <property type="evidence" value="ECO:0007669"/>
    <property type="project" value="UniProtKB-KW"/>
</dbReference>
<evidence type="ECO:0000256" key="4">
    <source>
        <dbReference type="ARBA" id="ARBA00022490"/>
    </source>
</evidence>
<evidence type="ECO:0000256" key="9">
    <source>
        <dbReference type="ARBA" id="ARBA00022821"/>
    </source>
</evidence>
<evidence type="ECO:0000256" key="6">
    <source>
        <dbReference type="ARBA" id="ARBA00022667"/>
    </source>
</evidence>
<feature type="domain" description="NB-ARC" evidence="11">
    <location>
        <begin position="6"/>
        <end position="175"/>
    </location>
</feature>
<dbReference type="InterPro" id="IPR027417">
    <property type="entry name" value="P-loop_NTPase"/>
</dbReference>
<evidence type="ECO:0000256" key="10">
    <source>
        <dbReference type="ARBA" id="ARBA00022840"/>
    </source>
</evidence>
<feature type="domain" description="Disease resistance protein winged helix" evidence="12">
    <location>
        <begin position="258"/>
        <end position="329"/>
    </location>
</feature>
<keyword evidence="14" id="KW-1185">Reference proteome</keyword>
<evidence type="ECO:0000256" key="3">
    <source>
        <dbReference type="ARBA" id="ARBA00008894"/>
    </source>
</evidence>
<name>A0A830BFU8_9LAMI</name>
<dbReference type="OrthoDB" id="909160at2759"/>
<dbReference type="Gene3D" id="1.10.10.10">
    <property type="entry name" value="Winged helix-like DNA-binding domain superfamily/Winged helix DNA-binding domain"/>
    <property type="match status" value="1"/>
</dbReference>
<dbReference type="GO" id="GO:0051607">
    <property type="term" value="P:defense response to virus"/>
    <property type="evidence" value="ECO:0007669"/>
    <property type="project" value="UniProtKB-ARBA"/>
</dbReference>
<keyword evidence="8" id="KW-0547">Nucleotide-binding</keyword>
<keyword evidence="7" id="KW-0677">Repeat</keyword>
<comment type="subcellular location">
    <subcellularLocation>
        <location evidence="2">Cytoplasm</location>
    </subcellularLocation>
</comment>
<keyword evidence="10" id="KW-0067">ATP-binding</keyword>
<evidence type="ECO:0000256" key="5">
    <source>
        <dbReference type="ARBA" id="ARBA00022614"/>
    </source>
</evidence>
<reference evidence="13" key="1">
    <citation type="submission" date="2020-07" db="EMBL/GenBank/DDBJ databases">
        <title>Ethylene signaling mediates host invasion by parasitic plants.</title>
        <authorList>
            <person name="Yoshida S."/>
        </authorList>
    </citation>
    <scope>NUCLEOTIDE SEQUENCE</scope>
    <source>
        <strain evidence="13">Okayama</strain>
    </source>
</reference>
<dbReference type="EMBL" id="BMAC01000052">
    <property type="protein sequence ID" value="GFP82785.1"/>
    <property type="molecule type" value="Genomic_DNA"/>
</dbReference>
<dbReference type="Pfam" id="PF00931">
    <property type="entry name" value="NB-ARC"/>
    <property type="match status" value="1"/>
</dbReference>
<dbReference type="SUPFAM" id="SSF52540">
    <property type="entry name" value="P-loop containing nucleoside triphosphate hydrolases"/>
    <property type="match status" value="1"/>
</dbReference>
<accession>A0A830BFU8</accession>
<protein>
    <submittedName>
        <fullName evidence="13">Putative late blight resistance protein homolog r1b-16</fullName>
    </submittedName>
</protein>
<dbReference type="InterPro" id="IPR036388">
    <property type="entry name" value="WH-like_DNA-bd_sf"/>
</dbReference>
<evidence type="ECO:0000313" key="14">
    <source>
        <dbReference type="Proteomes" id="UP000653305"/>
    </source>
</evidence>
<dbReference type="Pfam" id="PF23559">
    <property type="entry name" value="WHD_DRP"/>
    <property type="match status" value="1"/>
</dbReference>
<dbReference type="InterPro" id="IPR002182">
    <property type="entry name" value="NB-ARC"/>
</dbReference>
<dbReference type="GO" id="GO:0005737">
    <property type="term" value="C:cytoplasm"/>
    <property type="evidence" value="ECO:0007669"/>
    <property type="project" value="UniProtKB-SubCell"/>
</dbReference>
<evidence type="ECO:0000313" key="13">
    <source>
        <dbReference type="EMBL" id="GFP82785.1"/>
    </source>
</evidence>
<dbReference type="PRINTS" id="PR00364">
    <property type="entry name" value="DISEASERSIST"/>
</dbReference>
<comment type="function">
    <text evidence="1">Confers resistance to late blight (Phytophthora infestans) races carrying the avirulence gene Avr1. Resistance proteins guard the plant against pathogens that contain an appropriate avirulence protein via an indirect interaction with this avirulence protein. That triggers a defense system including the hypersensitive response, which restricts the pathogen growth.</text>
</comment>
<comment type="caution">
    <text evidence="13">The sequence shown here is derived from an EMBL/GenBank/DDBJ whole genome shotgun (WGS) entry which is preliminary data.</text>
</comment>
<dbReference type="FunFam" id="3.40.50.300:FF:001091">
    <property type="entry name" value="Probable disease resistance protein At1g61300"/>
    <property type="match status" value="1"/>
</dbReference>
<dbReference type="PANTHER" id="PTHR23155">
    <property type="entry name" value="DISEASE RESISTANCE PROTEIN RP"/>
    <property type="match status" value="1"/>
</dbReference>
<organism evidence="13 14">
    <name type="scientific">Phtheirospermum japonicum</name>
    <dbReference type="NCBI Taxonomy" id="374723"/>
    <lineage>
        <taxon>Eukaryota</taxon>
        <taxon>Viridiplantae</taxon>
        <taxon>Streptophyta</taxon>
        <taxon>Embryophyta</taxon>
        <taxon>Tracheophyta</taxon>
        <taxon>Spermatophyta</taxon>
        <taxon>Magnoliopsida</taxon>
        <taxon>eudicotyledons</taxon>
        <taxon>Gunneridae</taxon>
        <taxon>Pentapetalae</taxon>
        <taxon>asterids</taxon>
        <taxon>lamiids</taxon>
        <taxon>Lamiales</taxon>
        <taxon>Orobanchaceae</taxon>
        <taxon>Orobanchaceae incertae sedis</taxon>
        <taxon>Phtheirospermum</taxon>
    </lineage>
</organism>